<proteinExistence type="predicted"/>
<evidence type="ECO:0000313" key="2">
    <source>
        <dbReference type="Proteomes" id="UP000635853"/>
    </source>
</evidence>
<keyword evidence="2" id="KW-1185">Reference proteome</keyword>
<accession>A0ABS1RFU2</accession>
<comment type="caution">
    <text evidence="1">The sequence shown here is derived from an EMBL/GenBank/DDBJ whole genome shotgun (WGS) entry which is preliminary data.</text>
</comment>
<gene>
    <name evidence="1" type="ORF">JMJ92_09510</name>
</gene>
<reference evidence="2" key="1">
    <citation type="submission" date="2021-01" db="EMBL/GenBank/DDBJ databases">
        <title>Draft genomes of Rhodovulum sulfidophilum.</title>
        <authorList>
            <person name="Guzman M.S."/>
        </authorList>
    </citation>
    <scope>NUCLEOTIDE SEQUENCE [LARGE SCALE GENOMIC DNA]</scope>
    <source>
        <strain evidence="2">AB19</strain>
    </source>
</reference>
<organism evidence="1 2">
    <name type="scientific">Rhodovulum visakhapatnamense</name>
    <dbReference type="NCBI Taxonomy" id="364297"/>
    <lineage>
        <taxon>Bacteria</taxon>
        <taxon>Pseudomonadati</taxon>
        <taxon>Pseudomonadota</taxon>
        <taxon>Alphaproteobacteria</taxon>
        <taxon>Rhodobacterales</taxon>
        <taxon>Paracoccaceae</taxon>
        <taxon>Rhodovulum</taxon>
    </lineage>
</organism>
<name>A0ABS1RFU2_9RHOB</name>
<sequence length="182" mass="19160">MANTAGVPYDQLKSLHQGKNLRTNAESALAVARAFGVSLEDFIDGRIGTSDSGATGPVESEVELFRGEKPGVNADLTAAARAMTPDISAPAFYVLGRHLPSISLLSGDVLVCDLHPPPEPDPGSIVLVQIVDEATGTAETVVRRLYPPYLAGGPTHDARPLRFDPASMSIMGQVVASFRYCG</sequence>
<evidence type="ECO:0000313" key="1">
    <source>
        <dbReference type="EMBL" id="MBL3578389.1"/>
    </source>
</evidence>
<dbReference type="InterPro" id="IPR036286">
    <property type="entry name" value="LexA/Signal_pep-like_sf"/>
</dbReference>
<protein>
    <recommendedName>
        <fullName evidence="3">SOS-response transcriptional repressor LexA</fullName>
    </recommendedName>
</protein>
<evidence type="ECO:0008006" key="3">
    <source>
        <dbReference type="Google" id="ProtNLM"/>
    </source>
</evidence>
<dbReference type="Proteomes" id="UP000635853">
    <property type="component" value="Unassembled WGS sequence"/>
</dbReference>
<dbReference type="SUPFAM" id="SSF51306">
    <property type="entry name" value="LexA/Signal peptidase"/>
    <property type="match status" value="1"/>
</dbReference>
<dbReference type="EMBL" id="JAESIL010000033">
    <property type="protein sequence ID" value="MBL3578389.1"/>
    <property type="molecule type" value="Genomic_DNA"/>
</dbReference>